<protein>
    <submittedName>
        <fullName evidence="6">DNA repair rad8</fullName>
    </submittedName>
</protein>
<proteinExistence type="predicted"/>
<sequence>MEASSLANRSEALSFLSRKPSGAMDINRYHNWIIGSLPQLWKRDSESLATKGYGANHAISAQQGVGFVDLTSFLFSESDCRGLQYSSSTPDAGFDLSSLALNDDKSKKFLHIFCRGCTTEVGLYNIAALSVTLFKWKITCQTKTTDPSPSSSECLAATLLATISRSGSSKSIITPHTSGIAKPKAVSHKNLHLWVLNPNVVYTASSTADRKTAMKILYKHIDPLESEKLLTSMTSDVEEICLPEEAIKAADNCLLWSSELLPVQERTFKEWQRLLIPCGSPTEITMPPKGTYFIPAGCIPIKRTEIKLDSKWFSDELREWRTFSSLSKDIGETDPEDDEPFLPDNLEIALTRIGTLRSYIKLLRASWAKLQFSIQNNDSDYGFLRVYLLPDDVLRSTVDRSNQSLLKARNDVLGQLNYSQEAWAGNSNAIWLDKPLLHEVVAQNEHLNEGMSLLQLFNKIPSPTPRINIVEETYSKSAMCDILDGQVPGLKSELYPYQRRSSAMMLQKEVQPEQVLDPRLLHVKDQEGGSWYIDNVAGTVLKEPRHYDGVSGGILAEEMGAGKTIICLALILATKGLPTQPPEYVCAEKAPIRKRLAPLAEMAASCATRNAVPWRPYFDLFKTKLGDDYERCIAALERNPGYYSIQSSDKRRVTRFCTGIQSKKTRLYLSNGSIVVVPPNLLMQWKQEISKHTDGLEVLVVTRDQPLPKAEDLLKFDLILFTQTRLENLLRQEGGLEQSPLSKVHFKRCIVDEGHKLGHSKMSSKSNLLIVLDALHFSARWIVTGTPSQGLYGVDMQTKTPQSVAQSEEGGSVTTCNTSRNSVLEMERRDLERIGIMAALYLRARPWANTILDVGDTMADWATYLLLPKHKKNSGGRWDCLRATLNSLIIRHQIAEVNNLFPPVNEKLVVLEGSYQDQMSLNIFSMMIIFNSVQSQRTDMDYFFHSKQRKALLQIVHNLKQASFFGGSFYSQQDIEKAVRTAEEFLVEKKVPTSDQDRELLEQAIKFGHVVSDNKVKALSNAFHEMPLIVHGLPHNVSASWSLDQEAGDHICSSSSMLVTLQKLIYKSASKPEELNSLLNGRLIQEGLDSRMRMLASEETTNSSQTLAGNTKLGDDKHRITNAHGISDVKVEAEATADGALGPLETVKITSTVSAKLSYLIDSVLRYQENEKILIFYENDNIAWYLAVVLEVLQVQHLIYAKGLTVQRRSQYVNTFNHNDDFRVLLMDISQAAFGLDMRVASRIYFISPVLNPQVEAQAIGRARRISQQKPVFVETLVLKNSIDEVILERKEHMTQAEHRRVQSILDDGPIYEWVKNARITPLPGGDFSKEDQMSPLDTPQYVFRRGFGRTIHPDEGLVLDETPRSDGRVLRPLEMANEKKRTTNFGATTIIQDQSQHRDSSSNTSDLAARPSKRVRFG</sequence>
<comment type="caution">
    <text evidence="6">The sequence shown here is derived from an EMBL/GenBank/DDBJ whole genome shotgun (WGS) entry which is preliminary data.</text>
</comment>
<evidence type="ECO:0000259" key="5">
    <source>
        <dbReference type="PROSITE" id="PS51194"/>
    </source>
</evidence>
<dbReference type="InterPro" id="IPR019193">
    <property type="entry name" value="UBQ-conj_enz_E2-bd_prot"/>
</dbReference>
<dbReference type="InterPro" id="IPR000330">
    <property type="entry name" value="SNF2_N"/>
</dbReference>
<evidence type="ECO:0000256" key="3">
    <source>
        <dbReference type="ARBA" id="ARBA00022840"/>
    </source>
</evidence>
<dbReference type="GO" id="GO:0005634">
    <property type="term" value="C:nucleus"/>
    <property type="evidence" value="ECO:0007669"/>
    <property type="project" value="TreeGrafter"/>
</dbReference>
<keyword evidence="2" id="KW-0378">Hydrolase</keyword>
<dbReference type="Pfam" id="PF09814">
    <property type="entry name" value="HECT_2"/>
    <property type="match status" value="1"/>
</dbReference>
<keyword evidence="3" id="KW-0067">ATP-binding</keyword>
<dbReference type="InterPro" id="IPR027417">
    <property type="entry name" value="P-loop_NTPase"/>
</dbReference>
<dbReference type="Proteomes" id="UP000536711">
    <property type="component" value="Unassembled WGS sequence"/>
</dbReference>
<evidence type="ECO:0000256" key="4">
    <source>
        <dbReference type="SAM" id="MobiDB-lite"/>
    </source>
</evidence>
<gene>
    <name evidence="6" type="ORF">FACUT_5317</name>
</gene>
<evidence type="ECO:0000313" key="7">
    <source>
        <dbReference type="Proteomes" id="UP000536711"/>
    </source>
</evidence>
<evidence type="ECO:0000313" key="6">
    <source>
        <dbReference type="EMBL" id="KAF4437926.1"/>
    </source>
</evidence>
<dbReference type="Gene3D" id="3.40.50.10810">
    <property type="entry name" value="Tandem AAA-ATPase domain"/>
    <property type="match status" value="2"/>
</dbReference>
<dbReference type="Pfam" id="PF00176">
    <property type="entry name" value="SNF2-rel_dom"/>
    <property type="match status" value="1"/>
</dbReference>
<dbReference type="InterPro" id="IPR014001">
    <property type="entry name" value="Helicase_ATP-bd"/>
</dbReference>
<feature type="compositionally biased region" description="Polar residues" evidence="4">
    <location>
        <begin position="1384"/>
        <end position="1395"/>
    </location>
</feature>
<dbReference type="GO" id="GO:0016787">
    <property type="term" value="F:hydrolase activity"/>
    <property type="evidence" value="ECO:0007669"/>
    <property type="project" value="UniProtKB-KW"/>
</dbReference>
<dbReference type="GO" id="GO:0005524">
    <property type="term" value="F:ATP binding"/>
    <property type="evidence" value="ECO:0007669"/>
    <property type="project" value="UniProtKB-KW"/>
</dbReference>
<dbReference type="OrthoDB" id="2801544at2759"/>
<dbReference type="Gene3D" id="3.40.50.300">
    <property type="entry name" value="P-loop containing nucleotide triphosphate hydrolases"/>
    <property type="match status" value="1"/>
</dbReference>
<reference evidence="6 7" key="1">
    <citation type="submission" date="2020-01" db="EMBL/GenBank/DDBJ databases">
        <title>Identification and distribution of gene clusters putatively required for synthesis of sphingolipid metabolism inhibitors in phylogenetically diverse species of the filamentous fungus Fusarium.</title>
        <authorList>
            <person name="Kim H.-S."/>
            <person name="Busman M."/>
            <person name="Brown D.W."/>
            <person name="Divon H."/>
            <person name="Uhlig S."/>
            <person name="Proctor R.H."/>
        </authorList>
    </citation>
    <scope>NUCLEOTIDE SEQUENCE [LARGE SCALE GENOMIC DNA]</scope>
    <source>
        <strain evidence="6 7">NRRL 13308</strain>
    </source>
</reference>
<dbReference type="GO" id="GO:0006281">
    <property type="term" value="P:DNA repair"/>
    <property type="evidence" value="ECO:0007669"/>
    <property type="project" value="TreeGrafter"/>
</dbReference>
<evidence type="ECO:0000256" key="1">
    <source>
        <dbReference type="ARBA" id="ARBA00022741"/>
    </source>
</evidence>
<dbReference type="SUPFAM" id="SSF52540">
    <property type="entry name" value="P-loop containing nucleoside triphosphate hydrolases"/>
    <property type="match status" value="2"/>
</dbReference>
<dbReference type="PANTHER" id="PTHR45626">
    <property type="entry name" value="TRANSCRIPTION TERMINATION FACTOR 2-RELATED"/>
    <property type="match status" value="1"/>
</dbReference>
<evidence type="ECO:0000256" key="2">
    <source>
        <dbReference type="ARBA" id="ARBA00022801"/>
    </source>
</evidence>
<name>A0A8H4NN05_9HYPO</name>
<keyword evidence="7" id="KW-1185">Reference proteome</keyword>
<dbReference type="PANTHER" id="PTHR45626:SF51">
    <property type="entry name" value="SNF2-RELATED DOMAIN-CONTAINING PROTEIN"/>
    <property type="match status" value="1"/>
</dbReference>
<feature type="domain" description="Helicase C-terminal" evidence="5">
    <location>
        <begin position="1159"/>
        <end position="1319"/>
    </location>
</feature>
<accession>A0A8H4NN05</accession>
<dbReference type="SMART" id="SM00487">
    <property type="entry name" value="DEXDc"/>
    <property type="match status" value="1"/>
</dbReference>
<dbReference type="InterPro" id="IPR038718">
    <property type="entry name" value="SNF2-like_sf"/>
</dbReference>
<dbReference type="InterPro" id="IPR050628">
    <property type="entry name" value="SNF2_RAD54_helicase_TF"/>
</dbReference>
<keyword evidence="1" id="KW-0547">Nucleotide-binding</keyword>
<dbReference type="GO" id="GO:0008094">
    <property type="term" value="F:ATP-dependent activity, acting on DNA"/>
    <property type="evidence" value="ECO:0007669"/>
    <property type="project" value="TreeGrafter"/>
</dbReference>
<organism evidence="6 7">
    <name type="scientific">Fusarium acutatum</name>
    <dbReference type="NCBI Taxonomy" id="78861"/>
    <lineage>
        <taxon>Eukaryota</taxon>
        <taxon>Fungi</taxon>
        <taxon>Dikarya</taxon>
        <taxon>Ascomycota</taxon>
        <taxon>Pezizomycotina</taxon>
        <taxon>Sordariomycetes</taxon>
        <taxon>Hypocreomycetidae</taxon>
        <taxon>Hypocreales</taxon>
        <taxon>Nectriaceae</taxon>
        <taxon>Fusarium</taxon>
        <taxon>Fusarium fujikuroi species complex</taxon>
    </lineage>
</organism>
<dbReference type="InterPro" id="IPR049730">
    <property type="entry name" value="SNF2/RAD54-like_C"/>
</dbReference>
<dbReference type="CDD" id="cd18793">
    <property type="entry name" value="SF2_C_SNF"/>
    <property type="match status" value="1"/>
</dbReference>
<dbReference type="InterPro" id="IPR001650">
    <property type="entry name" value="Helicase_C-like"/>
</dbReference>
<dbReference type="PROSITE" id="PS51194">
    <property type="entry name" value="HELICASE_CTER"/>
    <property type="match status" value="1"/>
</dbReference>
<dbReference type="Pfam" id="PF00271">
    <property type="entry name" value="Helicase_C"/>
    <property type="match status" value="1"/>
</dbReference>
<feature type="region of interest" description="Disordered" evidence="4">
    <location>
        <begin position="1378"/>
        <end position="1419"/>
    </location>
</feature>
<dbReference type="EMBL" id="JAADJF010000122">
    <property type="protein sequence ID" value="KAF4437926.1"/>
    <property type="molecule type" value="Genomic_DNA"/>
</dbReference>